<dbReference type="Proteomes" id="UP000700596">
    <property type="component" value="Unassembled WGS sequence"/>
</dbReference>
<organism evidence="3 4">
    <name type="scientific">Dendryphion nanum</name>
    <dbReference type="NCBI Taxonomy" id="256645"/>
    <lineage>
        <taxon>Eukaryota</taxon>
        <taxon>Fungi</taxon>
        <taxon>Dikarya</taxon>
        <taxon>Ascomycota</taxon>
        <taxon>Pezizomycotina</taxon>
        <taxon>Dothideomycetes</taxon>
        <taxon>Pleosporomycetidae</taxon>
        <taxon>Pleosporales</taxon>
        <taxon>Torulaceae</taxon>
        <taxon>Dendryphion</taxon>
    </lineage>
</organism>
<dbReference type="EMBL" id="JAGMWT010000004">
    <property type="protein sequence ID" value="KAH7130259.1"/>
    <property type="molecule type" value="Genomic_DNA"/>
</dbReference>
<feature type="domain" description="NAD-dependent epimerase/dehydratase" evidence="1">
    <location>
        <begin position="158"/>
        <end position="235"/>
    </location>
</feature>
<dbReference type="PANTHER" id="PTHR48079">
    <property type="entry name" value="PROTEIN YEEZ"/>
    <property type="match status" value="1"/>
</dbReference>
<protein>
    <submittedName>
        <fullName evidence="3">NAD(P)-binding protein</fullName>
    </submittedName>
</protein>
<dbReference type="InterPro" id="IPR036291">
    <property type="entry name" value="NAD(P)-bd_dom_sf"/>
</dbReference>
<evidence type="ECO:0000313" key="3">
    <source>
        <dbReference type="EMBL" id="KAH7130259.1"/>
    </source>
</evidence>
<feature type="domain" description="NmrA-like" evidence="2">
    <location>
        <begin position="3"/>
        <end position="75"/>
    </location>
</feature>
<dbReference type="SUPFAM" id="SSF51735">
    <property type="entry name" value="NAD(P)-binding Rossmann-fold domains"/>
    <property type="match status" value="1"/>
</dbReference>
<dbReference type="Gene3D" id="3.40.50.720">
    <property type="entry name" value="NAD(P)-binding Rossmann-like Domain"/>
    <property type="match status" value="1"/>
</dbReference>
<dbReference type="Pfam" id="PF05368">
    <property type="entry name" value="NmrA"/>
    <property type="match status" value="1"/>
</dbReference>
<reference evidence="3" key="1">
    <citation type="journal article" date="2021" name="Nat. Commun.">
        <title>Genetic determinants of endophytism in the Arabidopsis root mycobiome.</title>
        <authorList>
            <person name="Mesny F."/>
            <person name="Miyauchi S."/>
            <person name="Thiergart T."/>
            <person name="Pickel B."/>
            <person name="Atanasova L."/>
            <person name="Karlsson M."/>
            <person name="Huettel B."/>
            <person name="Barry K.W."/>
            <person name="Haridas S."/>
            <person name="Chen C."/>
            <person name="Bauer D."/>
            <person name="Andreopoulos W."/>
            <person name="Pangilinan J."/>
            <person name="LaButti K."/>
            <person name="Riley R."/>
            <person name="Lipzen A."/>
            <person name="Clum A."/>
            <person name="Drula E."/>
            <person name="Henrissat B."/>
            <person name="Kohler A."/>
            <person name="Grigoriev I.V."/>
            <person name="Martin F.M."/>
            <person name="Hacquard S."/>
        </authorList>
    </citation>
    <scope>NUCLEOTIDE SEQUENCE</scope>
    <source>
        <strain evidence="3">MPI-CAGE-CH-0243</strain>
    </source>
</reference>
<evidence type="ECO:0000313" key="4">
    <source>
        <dbReference type="Proteomes" id="UP000700596"/>
    </source>
</evidence>
<evidence type="ECO:0000259" key="1">
    <source>
        <dbReference type="Pfam" id="PF01370"/>
    </source>
</evidence>
<keyword evidence="4" id="KW-1185">Reference proteome</keyword>
<dbReference type="Pfam" id="PF01370">
    <property type="entry name" value="Epimerase"/>
    <property type="match status" value="1"/>
</dbReference>
<dbReference type="GO" id="GO:0004029">
    <property type="term" value="F:aldehyde dehydrogenase (NAD+) activity"/>
    <property type="evidence" value="ECO:0007669"/>
    <property type="project" value="TreeGrafter"/>
</dbReference>
<name>A0A9P9E405_9PLEO</name>
<dbReference type="InterPro" id="IPR008030">
    <property type="entry name" value="NmrA-like"/>
</dbReference>
<comment type="caution">
    <text evidence="3">The sequence shown here is derived from an EMBL/GenBank/DDBJ whole genome shotgun (WGS) entry which is preliminary data.</text>
</comment>
<dbReference type="InterPro" id="IPR001509">
    <property type="entry name" value="Epimerase_deHydtase"/>
</dbReference>
<dbReference type="OrthoDB" id="2130169at2759"/>
<evidence type="ECO:0000259" key="2">
    <source>
        <dbReference type="Pfam" id="PF05368"/>
    </source>
</evidence>
<sequence length="342" mass="37666">MSPKILITGGTGYIGGSVLHTIATTHPEYALTALLRTIPPTFSTQYPNIEIVKGDYDSFDILADAASKVDIVIHNGDSDHLPSLQALTTGLLRRSTPTFLLHLSGTGIVSDYLTPTYLGIQSPQIWSDDNQSDLHRISTLPDTALHRNTEKFLNETIAKHGDRLNVAIICPPDIYGKGLGLGKTESAFVTMYVQQIRRLGGKVIYYGQGENTRSWVHVRDLMRLYEFVVEAAVEGGGSATWGKEGYYFAGTQETSNLDIARATGEILKKHGVIENPEPVALPLDEIDALIDYPGYPLIARYLFAGNSRTRADRAKRLFGYEGREKTVLEALEEDILVEIGKK</sequence>
<dbReference type="AlphaFoldDB" id="A0A9P9E405"/>
<dbReference type="PANTHER" id="PTHR48079:SF6">
    <property type="entry name" value="NAD(P)-BINDING DOMAIN-CONTAINING PROTEIN-RELATED"/>
    <property type="match status" value="1"/>
</dbReference>
<dbReference type="InterPro" id="IPR051783">
    <property type="entry name" value="NAD(P)-dependent_oxidoreduct"/>
</dbReference>
<dbReference type="GO" id="GO:0005737">
    <property type="term" value="C:cytoplasm"/>
    <property type="evidence" value="ECO:0007669"/>
    <property type="project" value="TreeGrafter"/>
</dbReference>
<proteinExistence type="predicted"/>
<accession>A0A9P9E405</accession>
<gene>
    <name evidence="3" type="ORF">B0J11DRAFT_522754</name>
</gene>